<dbReference type="SMART" id="SM00852">
    <property type="entry name" value="MoCF_biosynth"/>
    <property type="match status" value="1"/>
</dbReference>
<dbReference type="Pfam" id="PF24102">
    <property type="entry name" value="FLAD1_M"/>
    <property type="match status" value="1"/>
</dbReference>
<proteinExistence type="predicted"/>
<dbReference type="AlphaFoldDB" id="A0A0L0S4T6"/>
<name>A0A0L0S4T6_ALLM3</name>
<organism evidence="2 3">
    <name type="scientific">Allomyces macrogynus (strain ATCC 38327)</name>
    <name type="common">Allomyces javanicus var. macrogynus</name>
    <dbReference type="NCBI Taxonomy" id="578462"/>
    <lineage>
        <taxon>Eukaryota</taxon>
        <taxon>Fungi</taxon>
        <taxon>Fungi incertae sedis</taxon>
        <taxon>Blastocladiomycota</taxon>
        <taxon>Blastocladiomycetes</taxon>
        <taxon>Blastocladiales</taxon>
        <taxon>Blastocladiaceae</taxon>
        <taxon>Allomyces</taxon>
    </lineage>
</organism>
<dbReference type="OMA" id="QFLFPHE"/>
<dbReference type="PANTHER" id="PTHR47675">
    <property type="entry name" value="MOLYBDOPTERIN BINDING DOMAIN PROTEIN (AFU_ORTHOLOGUE AFUA_5G11210)"/>
    <property type="match status" value="1"/>
</dbReference>
<dbReference type="VEuPathDB" id="FungiDB:AMAG_03120"/>
<dbReference type="OrthoDB" id="448496at2759"/>
<dbReference type="EMBL" id="GG745331">
    <property type="protein sequence ID" value="KNE57399.1"/>
    <property type="molecule type" value="Genomic_DNA"/>
</dbReference>
<gene>
    <name evidence="2" type="ORF">AMAG_03120</name>
</gene>
<dbReference type="Pfam" id="PF00994">
    <property type="entry name" value="MoCF_biosynth"/>
    <property type="match status" value="1"/>
</dbReference>
<protein>
    <submittedName>
        <fullName evidence="2">Molybdenum cofactor synthesis domain-containing protein</fullName>
    </submittedName>
</protein>
<dbReference type="InterPro" id="IPR056596">
    <property type="entry name" value="FLAD1_M"/>
</dbReference>
<dbReference type="PANTHER" id="PTHR47675:SF1">
    <property type="entry name" value="MOLYBDOPTERIN BINDING DOMAIN PROTEIN (AFU_ORTHOLOGUE AFUA_5G11210)"/>
    <property type="match status" value="1"/>
</dbReference>
<dbReference type="SUPFAM" id="SSF53218">
    <property type="entry name" value="Molybdenum cofactor biosynthesis proteins"/>
    <property type="match status" value="1"/>
</dbReference>
<dbReference type="Proteomes" id="UP000054350">
    <property type="component" value="Unassembled WGS sequence"/>
</dbReference>
<dbReference type="GO" id="GO:0042726">
    <property type="term" value="P:flavin-containing compound metabolic process"/>
    <property type="evidence" value="ECO:0007669"/>
    <property type="project" value="TreeGrafter"/>
</dbReference>
<sequence>MWPTARSSTCILVQRALSAPTARRLGSTAAAASVATARTRTLVPQLRPISKVYQPTTPALVGRLRSAQSFSTTAAAAMFSTKTAAICIIGDEILSGKTQDTNTNWLAKQLFDLGVDLKRVEVIPDDEADIIETVTRMSRTYNYVFTSGGIGPTHDDITYASIAKAFSCTLEVHRPTLEQMALISPKMMLVSPLHTDEDRAAAEREPATIVAPSHTDPSSMVAMRMTPARLRMAQLPYPSTAHFTPGLWVPLCVVNGNVHILPGIPRLFQAMLAHYLPDLANRDGLGTEPFYRRAINTNRGEGDIADALTAIQDHYTADGIKIGSYPTFGAFKQGGYRVCVTVVGRNVPLVDEVAQAIAVAIDGRQEPLQTPKH</sequence>
<feature type="domain" description="MoaB/Mog" evidence="1">
    <location>
        <begin position="85"/>
        <end position="282"/>
    </location>
</feature>
<evidence type="ECO:0000259" key="1">
    <source>
        <dbReference type="SMART" id="SM00852"/>
    </source>
</evidence>
<evidence type="ECO:0000313" key="2">
    <source>
        <dbReference type="EMBL" id="KNE57399.1"/>
    </source>
</evidence>
<dbReference type="InterPro" id="IPR036425">
    <property type="entry name" value="MoaB/Mog-like_dom_sf"/>
</dbReference>
<reference evidence="2 3" key="1">
    <citation type="submission" date="2009-11" db="EMBL/GenBank/DDBJ databases">
        <title>Annotation of Allomyces macrogynus ATCC 38327.</title>
        <authorList>
            <consortium name="The Broad Institute Genome Sequencing Platform"/>
            <person name="Russ C."/>
            <person name="Cuomo C."/>
            <person name="Burger G."/>
            <person name="Gray M.W."/>
            <person name="Holland P.W.H."/>
            <person name="King N."/>
            <person name="Lang F.B.F."/>
            <person name="Roger A.J."/>
            <person name="Ruiz-Trillo I."/>
            <person name="Young S.K."/>
            <person name="Zeng Q."/>
            <person name="Gargeya S."/>
            <person name="Fitzgerald M."/>
            <person name="Haas B."/>
            <person name="Abouelleil A."/>
            <person name="Alvarado L."/>
            <person name="Arachchi H.M."/>
            <person name="Berlin A."/>
            <person name="Chapman S.B."/>
            <person name="Gearin G."/>
            <person name="Goldberg J."/>
            <person name="Griggs A."/>
            <person name="Gujja S."/>
            <person name="Hansen M."/>
            <person name="Heiman D."/>
            <person name="Howarth C."/>
            <person name="Larimer J."/>
            <person name="Lui A."/>
            <person name="MacDonald P.J.P."/>
            <person name="McCowen C."/>
            <person name="Montmayeur A."/>
            <person name="Murphy C."/>
            <person name="Neiman D."/>
            <person name="Pearson M."/>
            <person name="Priest M."/>
            <person name="Roberts A."/>
            <person name="Saif S."/>
            <person name="Shea T."/>
            <person name="Sisk P."/>
            <person name="Stolte C."/>
            <person name="Sykes S."/>
            <person name="Wortman J."/>
            <person name="Nusbaum C."/>
            <person name="Birren B."/>
        </authorList>
    </citation>
    <scope>NUCLEOTIDE SEQUENCE [LARGE SCALE GENOMIC DNA]</scope>
    <source>
        <strain evidence="2 3">ATCC 38327</strain>
    </source>
</reference>
<dbReference type="Gene3D" id="3.40.980.10">
    <property type="entry name" value="MoaB/Mog-like domain"/>
    <property type="match status" value="1"/>
</dbReference>
<reference evidence="3" key="2">
    <citation type="submission" date="2009-11" db="EMBL/GenBank/DDBJ databases">
        <title>The Genome Sequence of Allomyces macrogynus strain ATCC 38327.</title>
        <authorList>
            <consortium name="The Broad Institute Genome Sequencing Platform"/>
            <person name="Russ C."/>
            <person name="Cuomo C."/>
            <person name="Shea T."/>
            <person name="Young S.K."/>
            <person name="Zeng Q."/>
            <person name="Koehrsen M."/>
            <person name="Haas B."/>
            <person name="Borodovsky M."/>
            <person name="Guigo R."/>
            <person name="Alvarado L."/>
            <person name="Berlin A."/>
            <person name="Borenstein D."/>
            <person name="Chen Z."/>
            <person name="Engels R."/>
            <person name="Freedman E."/>
            <person name="Gellesch M."/>
            <person name="Goldberg J."/>
            <person name="Griggs A."/>
            <person name="Gujja S."/>
            <person name="Heiman D."/>
            <person name="Hepburn T."/>
            <person name="Howarth C."/>
            <person name="Jen D."/>
            <person name="Larson L."/>
            <person name="Lewis B."/>
            <person name="Mehta T."/>
            <person name="Park D."/>
            <person name="Pearson M."/>
            <person name="Roberts A."/>
            <person name="Saif S."/>
            <person name="Shenoy N."/>
            <person name="Sisk P."/>
            <person name="Stolte C."/>
            <person name="Sykes S."/>
            <person name="Walk T."/>
            <person name="White J."/>
            <person name="Yandava C."/>
            <person name="Burger G."/>
            <person name="Gray M.W."/>
            <person name="Holland P.W.H."/>
            <person name="King N."/>
            <person name="Lang F.B.F."/>
            <person name="Roger A.J."/>
            <person name="Ruiz-Trillo I."/>
            <person name="Lander E."/>
            <person name="Nusbaum C."/>
        </authorList>
    </citation>
    <scope>NUCLEOTIDE SEQUENCE [LARGE SCALE GENOMIC DNA]</scope>
    <source>
        <strain evidence="3">ATCC 38327</strain>
    </source>
</reference>
<dbReference type="InterPro" id="IPR001453">
    <property type="entry name" value="MoaB/Mog_dom"/>
</dbReference>
<dbReference type="eggNOG" id="KOG2644">
    <property type="taxonomic scope" value="Eukaryota"/>
</dbReference>
<dbReference type="GO" id="GO:0047884">
    <property type="term" value="F:FAD diphosphatase activity"/>
    <property type="evidence" value="ECO:0007669"/>
    <property type="project" value="TreeGrafter"/>
</dbReference>
<evidence type="ECO:0000313" key="3">
    <source>
        <dbReference type="Proteomes" id="UP000054350"/>
    </source>
</evidence>
<dbReference type="CDD" id="cd00885">
    <property type="entry name" value="cinA"/>
    <property type="match status" value="1"/>
</dbReference>
<dbReference type="STRING" id="578462.A0A0L0S4T6"/>
<accession>A0A0L0S4T6</accession>
<keyword evidence="3" id="KW-1185">Reference proteome</keyword>